<reference evidence="2" key="1">
    <citation type="submission" date="2023-06" db="EMBL/GenBank/DDBJ databases">
        <title>Genome-scale phylogeny and comparative genomics of the fungal order Sordariales.</title>
        <authorList>
            <consortium name="Lawrence Berkeley National Laboratory"/>
            <person name="Hensen N."/>
            <person name="Bonometti L."/>
            <person name="Westerberg I."/>
            <person name="Brannstrom I.O."/>
            <person name="Guillou S."/>
            <person name="Cros-Aarteil S."/>
            <person name="Calhoun S."/>
            <person name="Haridas S."/>
            <person name="Kuo A."/>
            <person name="Mondo S."/>
            <person name="Pangilinan J."/>
            <person name="Riley R."/>
            <person name="Labutti K."/>
            <person name="Andreopoulos B."/>
            <person name="Lipzen A."/>
            <person name="Chen C."/>
            <person name="Yanf M."/>
            <person name="Daum C."/>
            <person name="Ng V."/>
            <person name="Clum A."/>
            <person name="Steindorff A."/>
            <person name="Ohm R."/>
            <person name="Martin F."/>
            <person name="Silar P."/>
            <person name="Natvig D."/>
            <person name="Lalanne C."/>
            <person name="Gautier V."/>
            <person name="Ament-Velasquez S.L."/>
            <person name="Kruys A."/>
            <person name="Hutchinson M.I."/>
            <person name="Powell A.J."/>
            <person name="Barry K."/>
            <person name="Miller A.N."/>
            <person name="Grigoriev I.V."/>
            <person name="Debuchy R."/>
            <person name="Gladieux P."/>
            <person name="Thoren M.H."/>
            <person name="Johannesson H."/>
        </authorList>
    </citation>
    <scope>NUCLEOTIDE SEQUENCE</scope>
    <source>
        <strain evidence="2">CBS 606.72</strain>
    </source>
</reference>
<dbReference type="Proteomes" id="UP001175000">
    <property type="component" value="Unassembled WGS sequence"/>
</dbReference>
<name>A0AA39WDV6_9PEZI</name>
<organism evidence="2 3">
    <name type="scientific">Immersiella caudata</name>
    <dbReference type="NCBI Taxonomy" id="314043"/>
    <lineage>
        <taxon>Eukaryota</taxon>
        <taxon>Fungi</taxon>
        <taxon>Dikarya</taxon>
        <taxon>Ascomycota</taxon>
        <taxon>Pezizomycotina</taxon>
        <taxon>Sordariomycetes</taxon>
        <taxon>Sordariomycetidae</taxon>
        <taxon>Sordariales</taxon>
        <taxon>Lasiosphaeriaceae</taxon>
        <taxon>Immersiella</taxon>
    </lineage>
</organism>
<keyword evidence="1" id="KW-0472">Membrane</keyword>
<feature type="transmembrane region" description="Helical" evidence="1">
    <location>
        <begin position="126"/>
        <end position="149"/>
    </location>
</feature>
<evidence type="ECO:0000313" key="3">
    <source>
        <dbReference type="Proteomes" id="UP001175000"/>
    </source>
</evidence>
<evidence type="ECO:0000313" key="2">
    <source>
        <dbReference type="EMBL" id="KAK0613578.1"/>
    </source>
</evidence>
<evidence type="ECO:0000256" key="1">
    <source>
        <dbReference type="SAM" id="Phobius"/>
    </source>
</evidence>
<feature type="transmembrane region" description="Helical" evidence="1">
    <location>
        <begin position="237"/>
        <end position="258"/>
    </location>
</feature>
<keyword evidence="1" id="KW-0812">Transmembrane</keyword>
<feature type="transmembrane region" description="Helical" evidence="1">
    <location>
        <begin position="96"/>
        <end position="114"/>
    </location>
</feature>
<protein>
    <submittedName>
        <fullName evidence="2">Uncharacterized protein</fullName>
    </submittedName>
</protein>
<dbReference type="AlphaFoldDB" id="A0AA39WDV6"/>
<keyword evidence="1" id="KW-1133">Transmembrane helix</keyword>
<gene>
    <name evidence="2" type="ORF">B0T14DRAFT_526520</name>
</gene>
<feature type="transmembrane region" description="Helical" evidence="1">
    <location>
        <begin position="161"/>
        <end position="179"/>
    </location>
</feature>
<accession>A0AA39WDV6</accession>
<proteinExistence type="predicted"/>
<dbReference type="EMBL" id="JAULSU010000006">
    <property type="protein sequence ID" value="KAK0613578.1"/>
    <property type="molecule type" value="Genomic_DNA"/>
</dbReference>
<sequence length="422" mass="46521">MHGSGVPAIRSLRLHGASGGRRQIVRGRIRTQGCIPATRDLRLRRRIRLQAIYLHDDLHRGRLRHRYPRALHPALQERQALACPLPPARLLALPTLLHLITQIASPFIMAAIISGPVYEASAITELALFLMAPRASPVIALICAFIPGWRGFGAQHLASDIVFAFITIFGWGFVAGTAIETAHAAIAGASSTLVNVYNAGVALAVMPNWIVIFIIIVTVSCIVFFSSEGNRTRRIVNIIAVAIVVAVVFASMPFVAIYEFAYGVKERRDQRKEYKLQQQQQRHELASDITHILSAKPSSDTLSSSKPGSTPISQRKLSRLALLVPKYFRLPAPDLIPPRPHLGWLKSIFRIFFPEESPNARRWGYGILLLSSFCITTGNWMATVTLLNMAGETFCPSNVWALVFAKLGVSIGRILGDIVHVP</sequence>
<comment type="caution">
    <text evidence="2">The sequence shown here is derived from an EMBL/GenBank/DDBJ whole genome shotgun (WGS) entry which is preliminary data.</text>
</comment>
<keyword evidence="3" id="KW-1185">Reference proteome</keyword>
<feature type="transmembrane region" description="Helical" evidence="1">
    <location>
        <begin position="199"/>
        <end position="225"/>
    </location>
</feature>